<feature type="non-terminal residue" evidence="2">
    <location>
        <position position="139"/>
    </location>
</feature>
<feature type="compositionally biased region" description="Basic and acidic residues" evidence="1">
    <location>
        <begin position="42"/>
        <end position="59"/>
    </location>
</feature>
<reference evidence="2" key="1">
    <citation type="submission" date="2020-05" db="EMBL/GenBank/DDBJ databases">
        <title>WGS assembly of Panicum virgatum.</title>
        <authorList>
            <person name="Lovell J.T."/>
            <person name="Jenkins J."/>
            <person name="Shu S."/>
            <person name="Juenger T.E."/>
            <person name="Schmutz J."/>
        </authorList>
    </citation>
    <scope>NUCLEOTIDE SEQUENCE</scope>
    <source>
        <strain evidence="2">AP13</strain>
    </source>
</reference>
<feature type="compositionally biased region" description="Basic residues" evidence="1">
    <location>
        <begin position="103"/>
        <end position="117"/>
    </location>
</feature>
<proteinExistence type="predicted"/>
<feature type="region of interest" description="Disordered" evidence="1">
    <location>
        <begin position="38"/>
        <end position="139"/>
    </location>
</feature>
<comment type="caution">
    <text evidence="2">The sequence shown here is derived from an EMBL/GenBank/DDBJ whole genome shotgun (WGS) entry which is preliminary data.</text>
</comment>
<sequence>LNHGSSAPNQRKLAVHTKRRNRILHDRMRDLVFVKFNSKLRQQKDNKDRDPIEKPVHDALEDEDNEWITGIEPTEGDLEQEEETGALSQGVAAAPQGVERTKRANQQKLRSKKRKRLIPTFENEESSPSSDGEDANDID</sequence>
<accession>A0A8T0PR61</accession>
<evidence type="ECO:0000313" key="3">
    <source>
        <dbReference type="Proteomes" id="UP000823388"/>
    </source>
</evidence>
<evidence type="ECO:0000256" key="1">
    <source>
        <dbReference type="SAM" id="MobiDB-lite"/>
    </source>
</evidence>
<feature type="compositionally biased region" description="Acidic residues" evidence="1">
    <location>
        <begin position="74"/>
        <end position="84"/>
    </location>
</feature>
<keyword evidence="3" id="KW-1185">Reference proteome</keyword>
<name>A0A8T0PR61_PANVG</name>
<gene>
    <name evidence="2" type="ORF">PVAP13_7NG044756</name>
</gene>
<dbReference type="EMBL" id="CM029050">
    <property type="protein sequence ID" value="KAG2564847.1"/>
    <property type="molecule type" value="Genomic_DNA"/>
</dbReference>
<protein>
    <submittedName>
        <fullName evidence="2">Uncharacterized protein</fullName>
    </submittedName>
</protein>
<dbReference type="AlphaFoldDB" id="A0A8T0PR61"/>
<organism evidence="2 3">
    <name type="scientific">Panicum virgatum</name>
    <name type="common">Blackwell switchgrass</name>
    <dbReference type="NCBI Taxonomy" id="38727"/>
    <lineage>
        <taxon>Eukaryota</taxon>
        <taxon>Viridiplantae</taxon>
        <taxon>Streptophyta</taxon>
        <taxon>Embryophyta</taxon>
        <taxon>Tracheophyta</taxon>
        <taxon>Spermatophyta</taxon>
        <taxon>Magnoliopsida</taxon>
        <taxon>Liliopsida</taxon>
        <taxon>Poales</taxon>
        <taxon>Poaceae</taxon>
        <taxon>PACMAD clade</taxon>
        <taxon>Panicoideae</taxon>
        <taxon>Panicodae</taxon>
        <taxon>Paniceae</taxon>
        <taxon>Panicinae</taxon>
        <taxon>Panicum</taxon>
        <taxon>Panicum sect. Hiantes</taxon>
    </lineage>
</organism>
<evidence type="ECO:0000313" key="2">
    <source>
        <dbReference type="EMBL" id="KAG2564847.1"/>
    </source>
</evidence>
<feature type="non-terminal residue" evidence="2">
    <location>
        <position position="1"/>
    </location>
</feature>
<dbReference type="Proteomes" id="UP000823388">
    <property type="component" value="Chromosome 7N"/>
</dbReference>